<organism evidence="1 2">
    <name type="scientific">Armadillidium nasatum</name>
    <dbReference type="NCBI Taxonomy" id="96803"/>
    <lineage>
        <taxon>Eukaryota</taxon>
        <taxon>Metazoa</taxon>
        <taxon>Ecdysozoa</taxon>
        <taxon>Arthropoda</taxon>
        <taxon>Crustacea</taxon>
        <taxon>Multicrustacea</taxon>
        <taxon>Malacostraca</taxon>
        <taxon>Eumalacostraca</taxon>
        <taxon>Peracarida</taxon>
        <taxon>Isopoda</taxon>
        <taxon>Oniscidea</taxon>
        <taxon>Crinocheta</taxon>
        <taxon>Armadillidiidae</taxon>
        <taxon>Armadillidium</taxon>
    </lineage>
</organism>
<protein>
    <submittedName>
        <fullName evidence="1">Uncharacterized protein</fullName>
    </submittedName>
</protein>
<dbReference type="PANTHER" id="PTHR12112">
    <property type="entry name" value="BNIP - RELATED"/>
    <property type="match status" value="1"/>
</dbReference>
<dbReference type="AlphaFoldDB" id="A0A5N5SM70"/>
<keyword evidence="2" id="KW-1185">Reference proteome</keyword>
<feature type="non-terminal residue" evidence="1">
    <location>
        <position position="111"/>
    </location>
</feature>
<dbReference type="SUPFAM" id="SSF64182">
    <property type="entry name" value="DHH phosphoesterases"/>
    <property type="match status" value="1"/>
</dbReference>
<evidence type="ECO:0000313" key="2">
    <source>
        <dbReference type="Proteomes" id="UP000326759"/>
    </source>
</evidence>
<proteinExistence type="predicted"/>
<dbReference type="EMBL" id="SEYY01023539">
    <property type="protein sequence ID" value="KAB7494808.1"/>
    <property type="molecule type" value="Genomic_DNA"/>
</dbReference>
<evidence type="ECO:0000313" key="1">
    <source>
        <dbReference type="EMBL" id="KAB7494808.1"/>
    </source>
</evidence>
<dbReference type="PANTHER" id="PTHR12112:SF39">
    <property type="entry name" value="EG:152A3.5 PROTEIN (FBGN0003116_PN PROTEIN)"/>
    <property type="match status" value="1"/>
</dbReference>
<dbReference type="GO" id="GO:0004309">
    <property type="term" value="F:exopolyphosphatase activity"/>
    <property type="evidence" value="ECO:0007669"/>
    <property type="project" value="TreeGrafter"/>
</dbReference>
<dbReference type="OrthoDB" id="374045at2759"/>
<dbReference type="Gene3D" id="3.90.1640.10">
    <property type="entry name" value="inorganic pyrophosphatase (n-terminal core)"/>
    <property type="match status" value="1"/>
</dbReference>
<dbReference type="Proteomes" id="UP000326759">
    <property type="component" value="Unassembled WGS sequence"/>
</dbReference>
<feature type="non-terminal residue" evidence="1">
    <location>
        <position position="1"/>
    </location>
</feature>
<gene>
    <name evidence="1" type="ORF">Anas_09497</name>
</gene>
<accession>A0A5N5SM70</accession>
<dbReference type="InterPro" id="IPR038763">
    <property type="entry name" value="DHH_sf"/>
</dbReference>
<dbReference type="GO" id="GO:0005737">
    <property type="term" value="C:cytoplasm"/>
    <property type="evidence" value="ECO:0007669"/>
    <property type="project" value="TreeGrafter"/>
</dbReference>
<comment type="caution">
    <text evidence="1">The sequence shown here is derived from an EMBL/GenBank/DDBJ whole genome shotgun (WGS) entry which is preliminary data.</text>
</comment>
<reference evidence="1 2" key="1">
    <citation type="journal article" date="2019" name="PLoS Biol.">
        <title>Sex chromosomes control vertical transmission of feminizing Wolbachia symbionts in an isopod.</title>
        <authorList>
            <person name="Becking T."/>
            <person name="Chebbi M.A."/>
            <person name="Giraud I."/>
            <person name="Moumen B."/>
            <person name="Laverre T."/>
            <person name="Caubet Y."/>
            <person name="Peccoud J."/>
            <person name="Gilbert C."/>
            <person name="Cordaux R."/>
        </authorList>
    </citation>
    <scope>NUCLEOTIDE SEQUENCE [LARGE SCALE GENOMIC DNA]</scope>
    <source>
        <strain evidence="1">ANa2</strain>
        <tissue evidence="1">Whole body excluding digestive tract and cuticle</tissue>
    </source>
</reference>
<name>A0A5N5SM70_9CRUS</name>
<sequence length="111" mass="12735">EVAKSSINKVVMGNEACDLDSAVSSIAYAYFLQFLDKKMEFGVVYPVLNINRNDYPLRTENLEICNYTSSITISYFQRIKVWSLMLSQSLTTISWRELIPLVSFDLAFFVV</sequence>